<accession>A0A2T8KVU9</accession>
<gene>
    <name evidence="1" type="ORF">PAHAL_1G201400</name>
</gene>
<name>A0A2T8KVU9_9POAL</name>
<dbReference type="Proteomes" id="UP000243499">
    <property type="component" value="Chromosome 1"/>
</dbReference>
<sequence length="134" mass="14977">MCPSQISVVARVKLVASLPAFPSFAVCLSPRPAVLISADSTEQAWPWLRARQLDARQIGLHRIGHVDAARCELLSSSSLRSVSICHRSTGQKCTMHEDCRELGSEVKKEHTSPWILWKQRNDCVFDGSPPNLKW</sequence>
<dbReference type="AlphaFoldDB" id="A0A2T8KVU9"/>
<protein>
    <submittedName>
        <fullName evidence="1">Uncharacterized protein</fullName>
    </submittedName>
</protein>
<proteinExistence type="predicted"/>
<organism evidence="1">
    <name type="scientific">Panicum hallii</name>
    <dbReference type="NCBI Taxonomy" id="206008"/>
    <lineage>
        <taxon>Eukaryota</taxon>
        <taxon>Viridiplantae</taxon>
        <taxon>Streptophyta</taxon>
        <taxon>Embryophyta</taxon>
        <taxon>Tracheophyta</taxon>
        <taxon>Spermatophyta</taxon>
        <taxon>Magnoliopsida</taxon>
        <taxon>Liliopsida</taxon>
        <taxon>Poales</taxon>
        <taxon>Poaceae</taxon>
        <taxon>PACMAD clade</taxon>
        <taxon>Panicoideae</taxon>
        <taxon>Panicodae</taxon>
        <taxon>Paniceae</taxon>
        <taxon>Panicinae</taxon>
        <taxon>Panicum</taxon>
        <taxon>Panicum sect. Panicum</taxon>
    </lineage>
</organism>
<reference evidence="1" key="1">
    <citation type="submission" date="2018-04" db="EMBL/GenBank/DDBJ databases">
        <title>WGS assembly of Panicum hallii.</title>
        <authorList>
            <person name="Lovell J."/>
            <person name="Jenkins J."/>
            <person name="Lowry D."/>
            <person name="Mamidi S."/>
            <person name="Sreedasyam A."/>
            <person name="Weng X."/>
            <person name="Barry K."/>
            <person name="Bonette J."/>
            <person name="Campitelli B."/>
            <person name="Daum C."/>
            <person name="Gordon S."/>
            <person name="Gould B."/>
            <person name="Lipzen A."/>
            <person name="Macqueen A."/>
            <person name="Palacio-Mejia J."/>
            <person name="Plott C."/>
            <person name="Shakirov E."/>
            <person name="Shu S."/>
            <person name="Yoshinaga Y."/>
            <person name="Zane M."/>
            <person name="Rokhsar D."/>
            <person name="Grimwood J."/>
            <person name="Schmutz J."/>
            <person name="Juenger T."/>
        </authorList>
    </citation>
    <scope>NUCLEOTIDE SEQUENCE [LARGE SCALE GENOMIC DNA]</scope>
    <source>
        <strain evidence="1">FIL2</strain>
    </source>
</reference>
<dbReference type="EMBL" id="CM008046">
    <property type="protein sequence ID" value="PVH66306.1"/>
    <property type="molecule type" value="Genomic_DNA"/>
</dbReference>
<dbReference type="Gramene" id="PVH66306">
    <property type="protein sequence ID" value="PVH66306"/>
    <property type="gene ID" value="PAHAL_1G201400"/>
</dbReference>
<evidence type="ECO:0000313" key="1">
    <source>
        <dbReference type="EMBL" id="PVH66306.1"/>
    </source>
</evidence>